<feature type="binding site" evidence="3">
    <location>
        <position position="139"/>
    </location>
    <ligand>
        <name>a divalent metal cation</name>
        <dbReference type="ChEBI" id="CHEBI:60240"/>
    </ligand>
</feature>
<dbReference type="GO" id="GO:0046872">
    <property type="term" value="F:metal ion binding"/>
    <property type="evidence" value="ECO:0007669"/>
    <property type="project" value="UniProtKB-KW"/>
</dbReference>
<gene>
    <name evidence="4" type="ORF">H7B67_22210</name>
</gene>
<dbReference type="InterPro" id="IPR007837">
    <property type="entry name" value="DinB"/>
</dbReference>
<evidence type="ECO:0000256" key="2">
    <source>
        <dbReference type="ARBA" id="ARBA00022723"/>
    </source>
</evidence>
<accession>A0A841T454</accession>
<evidence type="ECO:0000256" key="3">
    <source>
        <dbReference type="PIRSR" id="PIRSR607837-1"/>
    </source>
</evidence>
<protein>
    <submittedName>
        <fullName evidence="4">Damage-inducible protein DinB</fullName>
    </submittedName>
</protein>
<proteinExistence type="inferred from homology"/>
<dbReference type="EMBL" id="JACJVQ010000019">
    <property type="protein sequence ID" value="MBB6636850.1"/>
    <property type="molecule type" value="Genomic_DNA"/>
</dbReference>
<dbReference type="RefSeq" id="WP_185122051.1">
    <property type="nucleotide sequence ID" value="NZ_JACJVQ010000019.1"/>
</dbReference>
<dbReference type="AlphaFoldDB" id="A0A841T454"/>
<keyword evidence="2 3" id="KW-0479">Metal-binding</keyword>
<evidence type="ECO:0000256" key="1">
    <source>
        <dbReference type="ARBA" id="ARBA00008635"/>
    </source>
</evidence>
<dbReference type="SUPFAM" id="SSF109854">
    <property type="entry name" value="DinB/YfiT-like putative metalloenzymes"/>
    <property type="match status" value="1"/>
</dbReference>
<comment type="caution">
    <text evidence="4">The sequence shown here is derived from an EMBL/GenBank/DDBJ whole genome shotgun (WGS) entry which is preliminary data.</text>
</comment>
<evidence type="ECO:0000313" key="4">
    <source>
        <dbReference type="EMBL" id="MBB6636850.1"/>
    </source>
</evidence>
<organism evidence="4 5">
    <name type="scientific">Cohnella thailandensis</name>
    <dbReference type="NCBI Taxonomy" id="557557"/>
    <lineage>
        <taxon>Bacteria</taxon>
        <taxon>Bacillati</taxon>
        <taxon>Bacillota</taxon>
        <taxon>Bacilli</taxon>
        <taxon>Bacillales</taxon>
        <taxon>Paenibacillaceae</taxon>
        <taxon>Cohnella</taxon>
    </lineage>
</organism>
<feature type="binding site" evidence="3">
    <location>
        <position position="135"/>
    </location>
    <ligand>
        <name>a divalent metal cation</name>
        <dbReference type="ChEBI" id="CHEBI:60240"/>
    </ligand>
</feature>
<keyword evidence="5" id="KW-1185">Reference proteome</keyword>
<dbReference type="PANTHER" id="PTHR37302:SF1">
    <property type="entry name" value="PROTEIN DINB"/>
    <property type="match status" value="1"/>
</dbReference>
<feature type="binding site" evidence="3">
    <location>
        <position position="48"/>
    </location>
    <ligand>
        <name>a divalent metal cation</name>
        <dbReference type="ChEBI" id="CHEBI:60240"/>
    </ligand>
</feature>
<dbReference type="Gene3D" id="1.20.120.450">
    <property type="entry name" value="dinb family like domain"/>
    <property type="match status" value="1"/>
</dbReference>
<sequence>MTNHPVEMYKYHAWANQTILGRIKELPSSVLRQEVNSSFPTIAHALSHIYAVEKAWYLVLTGTEMPEALQETFPLHESVLTTVEEYATNFAQLSELYSEWFRTQTDLEQTILLDNPYAGIRQTRLSEIVLHVVNHGSYHRGNVSTMLRQLGHASTMNDYALFWYQEPVEAVGLQEAREAPVPN</sequence>
<evidence type="ECO:0000313" key="5">
    <source>
        <dbReference type="Proteomes" id="UP000535838"/>
    </source>
</evidence>
<dbReference type="Pfam" id="PF05163">
    <property type="entry name" value="DinB"/>
    <property type="match status" value="1"/>
</dbReference>
<dbReference type="Proteomes" id="UP000535838">
    <property type="component" value="Unassembled WGS sequence"/>
</dbReference>
<comment type="similarity">
    <text evidence="1">Belongs to the DinB family.</text>
</comment>
<reference evidence="4 5" key="1">
    <citation type="submission" date="2020-08" db="EMBL/GenBank/DDBJ databases">
        <title>Cohnella phylogeny.</title>
        <authorList>
            <person name="Dunlap C."/>
        </authorList>
    </citation>
    <scope>NUCLEOTIDE SEQUENCE [LARGE SCALE GENOMIC DNA]</scope>
    <source>
        <strain evidence="4 5">DSM 25241</strain>
    </source>
</reference>
<name>A0A841T454_9BACL</name>
<dbReference type="InterPro" id="IPR034660">
    <property type="entry name" value="DinB/YfiT-like"/>
</dbReference>
<dbReference type="PANTHER" id="PTHR37302">
    <property type="entry name" value="SLR1116 PROTEIN"/>
    <property type="match status" value="1"/>
</dbReference>